<evidence type="ECO:0000256" key="1">
    <source>
        <dbReference type="SAM" id="MobiDB-lite"/>
    </source>
</evidence>
<organism evidence="2 3">
    <name type="scientific">Lentinula boryana</name>
    <dbReference type="NCBI Taxonomy" id="40481"/>
    <lineage>
        <taxon>Eukaryota</taxon>
        <taxon>Fungi</taxon>
        <taxon>Dikarya</taxon>
        <taxon>Basidiomycota</taxon>
        <taxon>Agaricomycotina</taxon>
        <taxon>Agaricomycetes</taxon>
        <taxon>Agaricomycetidae</taxon>
        <taxon>Agaricales</taxon>
        <taxon>Marasmiineae</taxon>
        <taxon>Omphalotaceae</taxon>
        <taxon>Lentinula</taxon>
    </lineage>
</organism>
<name>A0ABQ8Q2K4_9AGAR</name>
<accession>A0ABQ8Q2K4</accession>
<dbReference type="Proteomes" id="UP001163828">
    <property type="component" value="Unassembled WGS sequence"/>
</dbReference>
<reference evidence="2" key="1">
    <citation type="submission" date="2022-08" db="EMBL/GenBank/DDBJ databases">
        <authorList>
            <consortium name="DOE Joint Genome Institute"/>
            <person name="Min B."/>
            <person name="Riley R."/>
            <person name="Sierra-Patev S."/>
            <person name="Naranjo-Ortiz M."/>
            <person name="Looney B."/>
            <person name="Konkel Z."/>
            <person name="Slot J.C."/>
            <person name="Sakamoto Y."/>
            <person name="Steenwyk J.L."/>
            <person name="Rokas A."/>
            <person name="Carro J."/>
            <person name="Camarero S."/>
            <person name="Ferreira P."/>
            <person name="Molpeceres G."/>
            <person name="Ruiz-Duenas F.J."/>
            <person name="Serrano A."/>
            <person name="Henrissat B."/>
            <person name="Drula E."/>
            <person name="Hughes K.W."/>
            <person name="Mata J.L."/>
            <person name="Ishikawa N.K."/>
            <person name="Vargas-Isla R."/>
            <person name="Ushijima S."/>
            <person name="Smith C.A."/>
            <person name="Ahrendt S."/>
            <person name="Andreopoulos W."/>
            <person name="He G."/>
            <person name="Labutti K."/>
            <person name="Lipzen A."/>
            <person name="Ng V."/>
            <person name="Sandor L."/>
            <person name="Barry K."/>
            <person name="Martinez A.T."/>
            <person name="Xiao Y."/>
            <person name="Gibbons J.G."/>
            <person name="Terashima K."/>
            <person name="Hibbett D.S."/>
            <person name="Grigoriev I.V."/>
        </authorList>
    </citation>
    <scope>NUCLEOTIDE SEQUENCE</scope>
    <source>
        <strain evidence="2">TFB10827</strain>
    </source>
</reference>
<gene>
    <name evidence="2" type="ORF">F5050DRAFT_1786360</name>
</gene>
<feature type="compositionally biased region" description="Polar residues" evidence="1">
    <location>
        <begin position="82"/>
        <end position="96"/>
    </location>
</feature>
<feature type="compositionally biased region" description="Polar residues" evidence="1">
    <location>
        <begin position="30"/>
        <end position="39"/>
    </location>
</feature>
<dbReference type="EMBL" id="MU790819">
    <property type="protein sequence ID" value="KAJ3992827.1"/>
    <property type="molecule type" value="Genomic_DNA"/>
</dbReference>
<protein>
    <submittedName>
        <fullName evidence="2">Uncharacterized protein</fullName>
    </submittedName>
</protein>
<sequence>MEEQDVIMVSADVEPSSTANLLSYLELGIGSSSPSQQNGVEFHGVDASLPSPGAESVSTGAASSDDSESDTMMKVPRRMNESMRTVPSPDNYTVDITSLAKASGQRPPTPRQKGQDESNSGKPKKKKKVASEYYDLFAVDDRKFFIQTRWQGFYVSSGEVALMKDRYGTKESPIALDDDDDVPDAYFPRASENGISRDRKKNLHAESVFHGIKDNKGSPCQQQLDLEVVVMCRGVRQWIYDIKSVDTTPKNKDKPIHYTKMIITFSKSDYRGIGLCTIPV</sequence>
<evidence type="ECO:0000313" key="2">
    <source>
        <dbReference type="EMBL" id="KAJ3992827.1"/>
    </source>
</evidence>
<keyword evidence="3" id="KW-1185">Reference proteome</keyword>
<feature type="region of interest" description="Disordered" evidence="1">
    <location>
        <begin position="29"/>
        <end position="126"/>
    </location>
</feature>
<proteinExistence type="predicted"/>
<evidence type="ECO:0000313" key="3">
    <source>
        <dbReference type="Proteomes" id="UP001163828"/>
    </source>
</evidence>
<comment type="caution">
    <text evidence="2">The sequence shown here is derived from an EMBL/GenBank/DDBJ whole genome shotgun (WGS) entry which is preliminary data.</text>
</comment>